<evidence type="ECO:0000256" key="1">
    <source>
        <dbReference type="ARBA" id="ARBA00022741"/>
    </source>
</evidence>
<dbReference type="GO" id="GO:0006281">
    <property type="term" value="P:DNA repair"/>
    <property type="evidence" value="ECO:0007669"/>
    <property type="project" value="TreeGrafter"/>
</dbReference>
<protein>
    <recommendedName>
        <fullName evidence="6">Helicase C-terminal domain-containing protein</fullName>
    </recommendedName>
</protein>
<keyword evidence="1" id="KW-0547">Nucleotide-binding</keyword>
<dbReference type="Gene3D" id="3.40.50.300">
    <property type="entry name" value="P-loop containing nucleotide triphosphate hydrolases"/>
    <property type="match status" value="2"/>
</dbReference>
<evidence type="ECO:0000256" key="3">
    <source>
        <dbReference type="ARBA" id="ARBA00022840"/>
    </source>
</evidence>
<dbReference type="InterPro" id="IPR050628">
    <property type="entry name" value="SNF2_RAD54_helicase_TF"/>
</dbReference>
<dbReference type="GO" id="GO:0005634">
    <property type="term" value="C:nucleus"/>
    <property type="evidence" value="ECO:0007669"/>
    <property type="project" value="TreeGrafter"/>
</dbReference>
<keyword evidence="3" id="KW-0067">ATP-binding</keyword>
<dbReference type="Proteomes" id="UP000016933">
    <property type="component" value="Unassembled WGS sequence"/>
</dbReference>
<keyword evidence="2" id="KW-0378">Hydrolase</keyword>
<dbReference type="EMBL" id="KB446540">
    <property type="protein sequence ID" value="EME42791.1"/>
    <property type="molecule type" value="Genomic_DNA"/>
</dbReference>
<dbReference type="InterPro" id="IPR027417">
    <property type="entry name" value="P-loop_NTPase"/>
</dbReference>
<dbReference type="HOGENOM" id="CLU_852648_0_0_1"/>
<evidence type="ECO:0000313" key="5">
    <source>
        <dbReference type="Proteomes" id="UP000016933"/>
    </source>
</evidence>
<sequence length="326" mass="36368">MREVDPGGGFDLAYMGDGFISMGDARPELFSADIRDDQIMNEFSTSDGPMVLLAPLTLRVYGANAHPESCRVIVLDQPINLPTSLQAIDRLHRFGQTAEPRCARYPVRNTYMAIAQKRILDKAESLALVTAIRDRFDAVCDEVKFQIVPFPLRMLGIDLDKRCRTVIYLEQLFNVTTMKQAIDRVRRTTQTAMKIVYRYHMPGTHMSVVDGRLARNKVAFDLLLQSQRCGVPARHDERSAEALLSYQGSTLAPTTSVGESSAVFAERGVPASPSTVLGTCARQYFVQTVACGVRLSGQQDAEDVNKRSYRTWTFGTSELVSFYYGV</sequence>
<evidence type="ECO:0000313" key="4">
    <source>
        <dbReference type="EMBL" id="EME42791.1"/>
    </source>
</evidence>
<gene>
    <name evidence="4" type="ORF">DOTSEDRAFT_24810</name>
</gene>
<dbReference type="SUPFAM" id="SSF52540">
    <property type="entry name" value="P-loop containing nucleoside triphosphate hydrolases"/>
    <property type="match status" value="2"/>
</dbReference>
<dbReference type="GO" id="GO:0008094">
    <property type="term" value="F:ATP-dependent activity, acting on DNA"/>
    <property type="evidence" value="ECO:0007669"/>
    <property type="project" value="TreeGrafter"/>
</dbReference>
<dbReference type="GO" id="GO:0005524">
    <property type="term" value="F:ATP binding"/>
    <property type="evidence" value="ECO:0007669"/>
    <property type="project" value="UniProtKB-KW"/>
</dbReference>
<reference evidence="5" key="1">
    <citation type="journal article" date="2012" name="PLoS Genet.">
        <title>The genomes of the fungal plant pathogens Cladosporium fulvum and Dothistroma septosporum reveal adaptation to different hosts and lifestyles but also signatures of common ancestry.</title>
        <authorList>
            <person name="de Wit P.J.G.M."/>
            <person name="van der Burgt A."/>
            <person name="Oekmen B."/>
            <person name="Stergiopoulos I."/>
            <person name="Abd-Elsalam K.A."/>
            <person name="Aerts A.L."/>
            <person name="Bahkali A.H."/>
            <person name="Beenen H.G."/>
            <person name="Chettri P."/>
            <person name="Cox M.P."/>
            <person name="Datema E."/>
            <person name="de Vries R.P."/>
            <person name="Dhillon B."/>
            <person name="Ganley A.R."/>
            <person name="Griffiths S.A."/>
            <person name="Guo Y."/>
            <person name="Hamelin R.C."/>
            <person name="Henrissat B."/>
            <person name="Kabir M.S."/>
            <person name="Jashni M.K."/>
            <person name="Kema G."/>
            <person name="Klaubauf S."/>
            <person name="Lapidus A."/>
            <person name="Levasseur A."/>
            <person name="Lindquist E."/>
            <person name="Mehrabi R."/>
            <person name="Ohm R.A."/>
            <person name="Owen T.J."/>
            <person name="Salamov A."/>
            <person name="Schwelm A."/>
            <person name="Schijlen E."/>
            <person name="Sun H."/>
            <person name="van den Burg H.A."/>
            <person name="van Ham R.C.H.J."/>
            <person name="Zhang S."/>
            <person name="Goodwin S.B."/>
            <person name="Grigoriev I.V."/>
            <person name="Collemare J."/>
            <person name="Bradshaw R.E."/>
        </authorList>
    </citation>
    <scope>NUCLEOTIDE SEQUENCE [LARGE SCALE GENOMIC DNA]</scope>
    <source>
        <strain evidence="5">NZE10 / CBS 128990</strain>
    </source>
</reference>
<keyword evidence="5" id="KW-1185">Reference proteome</keyword>
<reference evidence="4 5" key="2">
    <citation type="journal article" date="2012" name="PLoS Pathog.">
        <title>Diverse lifestyles and strategies of plant pathogenesis encoded in the genomes of eighteen Dothideomycetes fungi.</title>
        <authorList>
            <person name="Ohm R.A."/>
            <person name="Feau N."/>
            <person name="Henrissat B."/>
            <person name="Schoch C.L."/>
            <person name="Horwitz B.A."/>
            <person name="Barry K.W."/>
            <person name="Condon B.J."/>
            <person name="Copeland A.C."/>
            <person name="Dhillon B."/>
            <person name="Glaser F."/>
            <person name="Hesse C.N."/>
            <person name="Kosti I."/>
            <person name="LaButti K."/>
            <person name="Lindquist E.A."/>
            <person name="Lucas S."/>
            <person name="Salamov A.A."/>
            <person name="Bradshaw R.E."/>
            <person name="Ciuffetti L."/>
            <person name="Hamelin R.C."/>
            <person name="Kema G.H.J."/>
            <person name="Lawrence C."/>
            <person name="Scott J.A."/>
            <person name="Spatafora J.W."/>
            <person name="Turgeon B.G."/>
            <person name="de Wit P.J.G.M."/>
            <person name="Zhong S."/>
            <person name="Goodwin S.B."/>
            <person name="Grigoriev I.V."/>
        </authorList>
    </citation>
    <scope>NUCLEOTIDE SEQUENCE [LARGE SCALE GENOMIC DNA]</scope>
    <source>
        <strain evidence="5">NZE10 / CBS 128990</strain>
    </source>
</reference>
<dbReference type="PANTHER" id="PTHR45626">
    <property type="entry name" value="TRANSCRIPTION TERMINATION FACTOR 2-RELATED"/>
    <property type="match status" value="1"/>
</dbReference>
<name>M2YLA2_DOTSN</name>
<evidence type="ECO:0008006" key="6">
    <source>
        <dbReference type="Google" id="ProtNLM"/>
    </source>
</evidence>
<organism evidence="4 5">
    <name type="scientific">Dothistroma septosporum (strain NZE10 / CBS 128990)</name>
    <name type="common">Red band needle blight fungus</name>
    <name type="synonym">Mycosphaerella pini</name>
    <dbReference type="NCBI Taxonomy" id="675120"/>
    <lineage>
        <taxon>Eukaryota</taxon>
        <taxon>Fungi</taxon>
        <taxon>Dikarya</taxon>
        <taxon>Ascomycota</taxon>
        <taxon>Pezizomycotina</taxon>
        <taxon>Dothideomycetes</taxon>
        <taxon>Dothideomycetidae</taxon>
        <taxon>Mycosphaerellales</taxon>
        <taxon>Mycosphaerellaceae</taxon>
        <taxon>Dothistroma</taxon>
    </lineage>
</organism>
<proteinExistence type="predicted"/>
<dbReference type="AlphaFoldDB" id="M2YLA2"/>
<dbReference type="GO" id="GO:0016787">
    <property type="term" value="F:hydrolase activity"/>
    <property type="evidence" value="ECO:0007669"/>
    <property type="project" value="UniProtKB-KW"/>
</dbReference>
<evidence type="ECO:0000256" key="2">
    <source>
        <dbReference type="ARBA" id="ARBA00022801"/>
    </source>
</evidence>
<accession>M2YLA2</accession>